<dbReference type="KEGG" id="nwx:CGZ65_03870"/>
<evidence type="ECO:0000256" key="2">
    <source>
        <dbReference type="ARBA" id="ARBA00023163"/>
    </source>
</evidence>
<gene>
    <name evidence="4" type="ORF">EGK74_04715</name>
</gene>
<keyword evidence="1" id="KW-0805">Transcription regulation</keyword>
<keyword evidence="2" id="KW-0804">Transcription</keyword>
<comment type="caution">
    <text evidence="4">The sequence shown here is derived from an EMBL/GenBank/DDBJ whole genome shotgun (WGS) entry which is preliminary data.</text>
</comment>
<dbReference type="InterPro" id="IPR018060">
    <property type="entry name" value="HTH_AraC"/>
</dbReference>
<dbReference type="Proteomes" id="UP000272412">
    <property type="component" value="Unassembled WGS sequence"/>
</dbReference>
<dbReference type="GO" id="GO:0043565">
    <property type="term" value="F:sequence-specific DNA binding"/>
    <property type="evidence" value="ECO:0007669"/>
    <property type="project" value="InterPro"/>
</dbReference>
<dbReference type="OrthoDB" id="8584243at2"/>
<dbReference type="GO" id="GO:0003700">
    <property type="term" value="F:DNA-binding transcription factor activity"/>
    <property type="evidence" value="ECO:0007669"/>
    <property type="project" value="InterPro"/>
</dbReference>
<reference evidence="4 5" key="1">
    <citation type="submission" date="2018-11" db="EMBL/GenBank/DDBJ databases">
        <title>Neisseria weixii sp. nov. isolated from the rectal contents of plateau pika (Ochotona cruzoniae).</title>
        <authorList>
            <person name="Zhang G."/>
        </authorList>
    </citation>
    <scope>NUCLEOTIDE SEQUENCE [LARGE SCALE GENOMIC DNA]</scope>
    <source>
        <strain evidence="4 5">10009</strain>
    </source>
</reference>
<evidence type="ECO:0000313" key="4">
    <source>
        <dbReference type="EMBL" id="RPD89156.1"/>
    </source>
</evidence>
<dbReference type="RefSeq" id="WP_096294892.1">
    <property type="nucleotide sequence ID" value="NZ_CP023429.1"/>
</dbReference>
<keyword evidence="5" id="KW-1185">Reference proteome</keyword>
<sequence>MEKSAFYQHFKMITGCTPLQYQKSIRLNHAKSLILKSDLPITQTAYQVGYESANQFSREYKRISSTI</sequence>
<dbReference type="Gene3D" id="1.10.10.60">
    <property type="entry name" value="Homeodomain-like"/>
    <property type="match status" value="2"/>
</dbReference>
<protein>
    <submittedName>
        <fullName evidence="4">AraC family transcriptional regulator</fullName>
    </submittedName>
</protein>
<feature type="domain" description="HTH araC/xylS-type" evidence="3">
    <location>
        <begin position="1"/>
        <end position="67"/>
    </location>
</feature>
<dbReference type="PROSITE" id="PS01124">
    <property type="entry name" value="HTH_ARAC_FAMILY_2"/>
    <property type="match status" value="1"/>
</dbReference>
<dbReference type="Pfam" id="PF12833">
    <property type="entry name" value="HTH_18"/>
    <property type="match status" value="1"/>
</dbReference>
<name>A0A3N4N6I5_9NEIS</name>
<accession>A0A3N4N6I5</accession>
<dbReference type="AlphaFoldDB" id="A0A3N4N6I5"/>
<dbReference type="PANTHER" id="PTHR43436:SF1">
    <property type="entry name" value="TRANSCRIPTIONAL REGULATORY PROTEIN"/>
    <property type="match status" value="1"/>
</dbReference>
<dbReference type="PANTHER" id="PTHR43436">
    <property type="entry name" value="ARAC-FAMILY TRANSCRIPTIONAL REGULATOR"/>
    <property type="match status" value="1"/>
</dbReference>
<dbReference type="SMART" id="SM00342">
    <property type="entry name" value="HTH_ARAC"/>
    <property type="match status" value="1"/>
</dbReference>
<dbReference type="InterPro" id="IPR009057">
    <property type="entry name" value="Homeodomain-like_sf"/>
</dbReference>
<proteinExistence type="predicted"/>
<organism evidence="4 5">
    <name type="scientific">Neisseria weixii</name>
    <dbReference type="NCBI Taxonomy" id="1853276"/>
    <lineage>
        <taxon>Bacteria</taxon>
        <taxon>Pseudomonadati</taxon>
        <taxon>Pseudomonadota</taxon>
        <taxon>Betaproteobacteria</taxon>
        <taxon>Neisseriales</taxon>
        <taxon>Neisseriaceae</taxon>
        <taxon>Neisseria</taxon>
    </lineage>
</organism>
<evidence type="ECO:0000259" key="3">
    <source>
        <dbReference type="PROSITE" id="PS01124"/>
    </source>
</evidence>
<dbReference type="SUPFAM" id="SSF46689">
    <property type="entry name" value="Homeodomain-like"/>
    <property type="match status" value="1"/>
</dbReference>
<evidence type="ECO:0000256" key="1">
    <source>
        <dbReference type="ARBA" id="ARBA00023015"/>
    </source>
</evidence>
<evidence type="ECO:0000313" key="5">
    <source>
        <dbReference type="Proteomes" id="UP000272412"/>
    </source>
</evidence>
<dbReference type="EMBL" id="RPFL01000009">
    <property type="protein sequence ID" value="RPD89156.1"/>
    <property type="molecule type" value="Genomic_DNA"/>
</dbReference>